<feature type="domain" description="SAM" evidence="3">
    <location>
        <begin position="606"/>
        <end position="644"/>
    </location>
</feature>
<dbReference type="Pfam" id="PF00536">
    <property type="entry name" value="SAM_1"/>
    <property type="match status" value="2"/>
</dbReference>
<evidence type="ECO:0000313" key="4">
    <source>
        <dbReference type="EMBL" id="CAB3257978.1"/>
    </source>
</evidence>
<dbReference type="AlphaFoldDB" id="A0A6F9DGF3"/>
<keyword evidence="1" id="KW-0175">Coiled coil</keyword>
<feature type="region of interest" description="Disordered" evidence="2">
    <location>
        <begin position="355"/>
        <end position="388"/>
    </location>
</feature>
<evidence type="ECO:0000256" key="2">
    <source>
        <dbReference type="SAM" id="MobiDB-lite"/>
    </source>
</evidence>
<dbReference type="InterPro" id="IPR059089">
    <property type="entry name" value="Kazrin_N"/>
</dbReference>
<feature type="domain" description="SAM" evidence="3">
    <location>
        <begin position="520"/>
        <end position="585"/>
    </location>
</feature>
<feature type="region of interest" description="Disordered" evidence="2">
    <location>
        <begin position="759"/>
        <end position="814"/>
    </location>
</feature>
<dbReference type="SUPFAM" id="SSF47769">
    <property type="entry name" value="SAM/Pointed domain"/>
    <property type="match status" value="2"/>
</dbReference>
<dbReference type="SMART" id="SM00454">
    <property type="entry name" value="SAM"/>
    <property type="match status" value="3"/>
</dbReference>
<feature type="compositionally biased region" description="Polar residues" evidence="2">
    <location>
        <begin position="801"/>
        <end position="814"/>
    </location>
</feature>
<protein>
    <submittedName>
        <fullName evidence="4">Kazrin</fullName>
    </submittedName>
</protein>
<dbReference type="InterPro" id="IPR013761">
    <property type="entry name" value="SAM/pointed_sf"/>
</dbReference>
<dbReference type="PROSITE" id="PS50105">
    <property type="entry name" value="SAM_DOMAIN"/>
    <property type="match status" value="2"/>
</dbReference>
<dbReference type="EMBL" id="LR786123">
    <property type="protein sequence ID" value="CAB3257978.1"/>
    <property type="molecule type" value="mRNA"/>
</dbReference>
<reference evidence="4" key="1">
    <citation type="submission" date="2020-04" db="EMBL/GenBank/DDBJ databases">
        <authorList>
            <person name="Neveu A P."/>
        </authorList>
    </citation>
    <scope>NUCLEOTIDE SEQUENCE</scope>
    <source>
        <tissue evidence="4">Whole embryo</tissue>
    </source>
</reference>
<feature type="region of interest" description="Disordered" evidence="2">
    <location>
        <begin position="33"/>
        <end position="57"/>
    </location>
</feature>
<name>A0A6F9DGF3_9ASCI</name>
<proteinExistence type="evidence at transcript level"/>
<dbReference type="InterPro" id="IPR001660">
    <property type="entry name" value="SAM"/>
</dbReference>
<feature type="coiled-coil region" evidence="1">
    <location>
        <begin position="207"/>
        <end position="354"/>
    </location>
</feature>
<sequence>MTSCLLMESTYRSTPKRSVSFADTVTVISTRKAQQVANVPDKSESAESEEQPPNDRHEVSFVSAYTSKFGAVETALQSLDSLSEQILQFIFSSSLNSTNRKNVSDLTNSVLDHSALLPQQRDALHASLTLMRGLLMDAQTKFKKMVDNNKRLATHIDGTIQSANHEVNTLRVELNMTNQKLRELSVVKDVCAHCQETREMNKVMEDNKALSSSNRQLLKEIANLKQQISNSEIRNKDSLQALQSERQRLKQDKTELLNQIHEMQKTIEDKEEQLRDFIREFELQMKESEDIMKEGDDERSRLSRERNDISRRHQDLTEVVSSLRNELVCNERKIKELESELQAVRQSAVQVQSSKRRSMHVSVEESFTNHKSINLPGTEPNTSSHSQDPLLIPTPSPVSPRHCFGQVPGGTHSSSSEDVQIDPISNGGSLGPSYARKNKLVQHLSGSLSRAFKRGRNRKSLDIRPETPLFYPRNASFSVSSLSSDADVFLASSHLDLYERSDEEKKEILENNQNLPMYKWKADAVLVWLELVMHMSQYVRGCAENIKSGKVLLGLSDAELDNCLNIENPLHRRKICLAIDEFRNPSVTIANMSAAGQLDHWWVSEQWLRDIGLTQYASRFREHLIDGRTLASLSRKDLERHLGMEGKKCHLESALRGIQLLHMLGFNIQRLDERRQMCQSTDTDLLVWNNSRLIQWAKSIDLKEYSSNLRDSGVHGAMAVFDPNFTSDDMASALGIPVNKATVRRHLASEFETVVASARESLEEEVMGPKEETGKKSSPFVRSNHQQKSKRSIRSSISRSLGRQMSKDTQLNGK</sequence>
<evidence type="ECO:0000256" key="1">
    <source>
        <dbReference type="SAM" id="Coils"/>
    </source>
</evidence>
<dbReference type="Pfam" id="PF25986">
    <property type="entry name" value="Kazrin"/>
    <property type="match status" value="1"/>
</dbReference>
<evidence type="ECO:0000259" key="3">
    <source>
        <dbReference type="PROSITE" id="PS50105"/>
    </source>
</evidence>
<dbReference type="PANTHER" id="PTHR12776">
    <property type="entry name" value="KAZRIN-RELATED"/>
    <property type="match status" value="1"/>
</dbReference>
<dbReference type="Gene3D" id="1.10.150.50">
    <property type="entry name" value="Transcription Factor, Ets-1"/>
    <property type="match status" value="3"/>
</dbReference>
<dbReference type="InterPro" id="IPR037614">
    <property type="entry name" value="Kazrin"/>
</dbReference>
<organism evidence="4">
    <name type="scientific">Phallusia mammillata</name>
    <dbReference type="NCBI Taxonomy" id="59560"/>
    <lineage>
        <taxon>Eukaryota</taxon>
        <taxon>Metazoa</taxon>
        <taxon>Chordata</taxon>
        <taxon>Tunicata</taxon>
        <taxon>Ascidiacea</taxon>
        <taxon>Phlebobranchia</taxon>
        <taxon>Ascidiidae</taxon>
        <taxon>Phallusia</taxon>
    </lineage>
</organism>
<accession>A0A6F9DGF3</accession>
<gene>
    <name evidence="4" type="primary">Kazn</name>
</gene>
<dbReference type="Pfam" id="PF07647">
    <property type="entry name" value="SAM_2"/>
    <property type="match status" value="1"/>
</dbReference>
<dbReference type="PANTHER" id="PTHR12776:SF1">
    <property type="entry name" value="KAZRIN"/>
    <property type="match status" value="1"/>
</dbReference>